<dbReference type="KEGG" id="dha:DEHA2D00176g"/>
<evidence type="ECO:0000313" key="2">
    <source>
        <dbReference type="EMBL" id="CAG86560.2"/>
    </source>
</evidence>
<dbReference type="Proteomes" id="UP000000599">
    <property type="component" value="Chromosome D"/>
</dbReference>
<dbReference type="EMBL" id="CR382136">
    <property type="protein sequence ID" value="CAG86560.2"/>
    <property type="molecule type" value="Genomic_DNA"/>
</dbReference>
<name>Q6BTJ2_DEBHA</name>
<dbReference type="InterPro" id="IPR011009">
    <property type="entry name" value="Kinase-like_dom_sf"/>
</dbReference>
<reference evidence="2 3" key="1">
    <citation type="journal article" date="2004" name="Nature">
        <title>Genome evolution in yeasts.</title>
        <authorList>
            <consortium name="Genolevures"/>
            <person name="Dujon B."/>
            <person name="Sherman D."/>
            <person name="Fischer G."/>
            <person name="Durrens P."/>
            <person name="Casaregola S."/>
            <person name="Lafontaine I."/>
            <person name="de Montigny J."/>
            <person name="Marck C."/>
            <person name="Neuveglise C."/>
            <person name="Talla E."/>
            <person name="Goffard N."/>
            <person name="Frangeul L."/>
            <person name="Aigle M."/>
            <person name="Anthouard V."/>
            <person name="Babour A."/>
            <person name="Barbe V."/>
            <person name="Barnay S."/>
            <person name="Blanchin S."/>
            <person name="Beckerich J.M."/>
            <person name="Beyne E."/>
            <person name="Bleykasten C."/>
            <person name="Boisrame A."/>
            <person name="Boyer J."/>
            <person name="Cattolico L."/>
            <person name="Confanioleri F."/>
            <person name="de Daruvar A."/>
            <person name="Despons L."/>
            <person name="Fabre E."/>
            <person name="Fairhead C."/>
            <person name="Ferry-Dumazet H."/>
            <person name="Groppi A."/>
            <person name="Hantraye F."/>
            <person name="Hennequin C."/>
            <person name="Jauniaux N."/>
            <person name="Joyet P."/>
            <person name="Kachouri R."/>
            <person name="Kerrest A."/>
            <person name="Koszul R."/>
            <person name="Lemaire M."/>
            <person name="Lesur I."/>
            <person name="Ma L."/>
            <person name="Muller H."/>
            <person name="Nicaud J.M."/>
            <person name="Nikolski M."/>
            <person name="Oztas S."/>
            <person name="Ozier-Kalogeropoulos O."/>
            <person name="Pellenz S."/>
            <person name="Potier S."/>
            <person name="Richard G.F."/>
            <person name="Straub M.L."/>
            <person name="Suleau A."/>
            <person name="Swennene D."/>
            <person name="Tekaia F."/>
            <person name="Wesolowski-Louvel M."/>
            <person name="Westhof E."/>
            <person name="Wirth B."/>
            <person name="Zeniou-Meyer M."/>
            <person name="Zivanovic I."/>
            <person name="Bolotin-Fukuhara M."/>
            <person name="Thierry A."/>
            <person name="Bouchier C."/>
            <person name="Caudron B."/>
            <person name="Scarpelli C."/>
            <person name="Gaillardin C."/>
            <person name="Weissenbach J."/>
            <person name="Wincker P."/>
            <person name="Souciet J.L."/>
        </authorList>
    </citation>
    <scope>NUCLEOTIDE SEQUENCE [LARGE SCALE GENOMIC DNA]</scope>
    <source>
        <strain evidence="3">ATCC 36239 / CBS 767 / BCRC 21394 / JCM 1990 / NBRC 0083 / IGC 2968</strain>
    </source>
</reference>
<evidence type="ECO:0000259" key="1">
    <source>
        <dbReference type="PROSITE" id="PS50011"/>
    </source>
</evidence>
<dbReference type="RefSeq" id="XP_458477.2">
    <property type="nucleotide sequence ID" value="XM_458477.1"/>
</dbReference>
<dbReference type="GeneID" id="2900901"/>
<dbReference type="InParanoid" id="Q6BTJ2"/>
<dbReference type="HOGENOM" id="CLU_1845024_0_0_1"/>
<dbReference type="Pfam" id="PF00069">
    <property type="entry name" value="Pkinase"/>
    <property type="match status" value="1"/>
</dbReference>
<feature type="domain" description="Protein kinase" evidence="1">
    <location>
        <begin position="1"/>
        <end position="139"/>
    </location>
</feature>
<dbReference type="eggNOG" id="ENOG502T2C9">
    <property type="taxonomic scope" value="Eukaryota"/>
</dbReference>
<dbReference type="InterPro" id="IPR000719">
    <property type="entry name" value="Prot_kinase_dom"/>
</dbReference>
<dbReference type="AlphaFoldDB" id="Q6BTJ2"/>
<sequence length="139" mass="16182">MCFHIPEKKDYYGMFFNELVINEKIASSQFASNFPKLLVSGYWNGLADHPMHIFEYLGREIPEKKWDKKKVHTTIKSRLEELHSLGISHNDVRLENIHVSELGKISLIDFGLSDSSNNEKRKRLDFESLDFILEVHSSS</sequence>
<proteinExistence type="predicted"/>
<dbReference type="SUPFAM" id="SSF56112">
    <property type="entry name" value="Protein kinase-like (PK-like)"/>
    <property type="match status" value="1"/>
</dbReference>
<accession>Q6BTJ2</accession>
<dbReference type="OrthoDB" id="4062651at2759"/>
<dbReference type="OMA" id="WNGLADH"/>
<dbReference type="GO" id="GO:0004672">
    <property type="term" value="F:protein kinase activity"/>
    <property type="evidence" value="ECO:0007669"/>
    <property type="project" value="InterPro"/>
</dbReference>
<keyword evidence="3" id="KW-1185">Reference proteome</keyword>
<dbReference type="VEuPathDB" id="FungiDB:DEHA2D00176g"/>
<evidence type="ECO:0000313" key="3">
    <source>
        <dbReference type="Proteomes" id="UP000000599"/>
    </source>
</evidence>
<dbReference type="PROSITE" id="PS50011">
    <property type="entry name" value="PROTEIN_KINASE_DOM"/>
    <property type="match status" value="1"/>
</dbReference>
<protein>
    <submittedName>
        <fullName evidence="2">DEHA2D00176p</fullName>
    </submittedName>
</protein>
<gene>
    <name evidence="2" type="ordered locus">DEHA2D00176g</name>
</gene>
<organism evidence="2 3">
    <name type="scientific">Debaryomyces hansenii (strain ATCC 36239 / CBS 767 / BCRC 21394 / JCM 1990 / NBRC 0083 / IGC 2968)</name>
    <name type="common">Yeast</name>
    <name type="synonym">Torulaspora hansenii</name>
    <dbReference type="NCBI Taxonomy" id="284592"/>
    <lineage>
        <taxon>Eukaryota</taxon>
        <taxon>Fungi</taxon>
        <taxon>Dikarya</taxon>
        <taxon>Ascomycota</taxon>
        <taxon>Saccharomycotina</taxon>
        <taxon>Pichiomycetes</taxon>
        <taxon>Debaryomycetaceae</taxon>
        <taxon>Debaryomyces</taxon>
    </lineage>
</organism>
<dbReference type="GO" id="GO:0005524">
    <property type="term" value="F:ATP binding"/>
    <property type="evidence" value="ECO:0007669"/>
    <property type="project" value="InterPro"/>
</dbReference>
<dbReference type="Gene3D" id="1.10.510.10">
    <property type="entry name" value="Transferase(Phosphotransferase) domain 1"/>
    <property type="match status" value="1"/>
</dbReference>